<evidence type="ECO:0000313" key="1">
    <source>
        <dbReference type="Proteomes" id="UP000887576"/>
    </source>
</evidence>
<evidence type="ECO:0000313" key="2">
    <source>
        <dbReference type="WBParaSite" id="JU765_v2.g7197.t1"/>
    </source>
</evidence>
<accession>A0AC34RIL1</accession>
<dbReference type="Proteomes" id="UP000887576">
    <property type="component" value="Unplaced"/>
</dbReference>
<name>A0AC34RIL1_9BILA</name>
<proteinExistence type="predicted"/>
<protein>
    <submittedName>
        <fullName evidence="2">Gustatory receptor</fullName>
    </submittedName>
</protein>
<sequence>MVQLALAFFVQEIDLSFTGPYRILYILKDYALLVGGILFPFTAFDRFIATRNPEHYEQKTKPIIAITLVVLAVIVGLTIQILIAFGIFHLIALPIFLFAINLCSAIMMYFIVKRNHQNMESYYEFVLGHRLQLRENLRTCAAIYPNLILSSFASLCGAVFYIAAVYQTNQYLSMLTFSMFNAGVALYLVLSPAIMMIAVEKFRKKLINLFRPPKTQCNVQSNTQVYFRQLEAQWGR</sequence>
<reference evidence="2" key="1">
    <citation type="submission" date="2022-11" db="UniProtKB">
        <authorList>
            <consortium name="WormBaseParasite"/>
        </authorList>
    </citation>
    <scope>IDENTIFICATION</scope>
</reference>
<organism evidence="1 2">
    <name type="scientific">Panagrolaimus sp. JU765</name>
    <dbReference type="NCBI Taxonomy" id="591449"/>
    <lineage>
        <taxon>Eukaryota</taxon>
        <taxon>Metazoa</taxon>
        <taxon>Ecdysozoa</taxon>
        <taxon>Nematoda</taxon>
        <taxon>Chromadorea</taxon>
        <taxon>Rhabditida</taxon>
        <taxon>Tylenchina</taxon>
        <taxon>Panagrolaimomorpha</taxon>
        <taxon>Panagrolaimoidea</taxon>
        <taxon>Panagrolaimidae</taxon>
        <taxon>Panagrolaimus</taxon>
    </lineage>
</organism>
<dbReference type="WBParaSite" id="JU765_v2.g7197.t1">
    <property type="protein sequence ID" value="JU765_v2.g7197.t1"/>
    <property type="gene ID" value="JU765_v2.g7197"/>
</dbReference>